<accession>A0A366NR61</accession>
<reference evidence="1 2" key="1">
    <citation type="submission" date="2018-12" db="EMBL/GenBank/DDBJ databases">
        <title>Genome of Verticillium dahliae isolate Getta Getta.</title>
        <authorList>
            <person name="Gardiner D.M."/>
        </authorList>
    </citation>
    <scope>NUCLEOTIDE SEQUENCE [LARGE SCALE GENOMIC DNA]</scope>
    <source>
        <strain evidence="1 2">Getta Getta</strain>
    </source>
</reference>
<dbReference type="Proteomes" id="UP000288725">
    <property type="component" value="Unassembled WGS sequence"/>
</dbReference>
<name>A0A366NR61_VERDA</name>
<evidence type="ECO:0000313" key="1">
    <source>
        <dbReference type="EMBL" id="RXG49562.1"/>
    </source>
</evidence>
<protein>
    <submittedName>
        <fullName evidence="1">Uncharacterized protein</fullName>
    </submittedName>
</protein>
<dbReference type="EMBL" id="RSDZ01000013">
    <property type="protein sequence ID" value="RXG49562.1"/>
    <property type="molecule type" value="Genomic_DNA"/>
</dbReference>
<proteinExistence type="predicted"/>
<sequence>MGHIMSRNLHPEGDGPIYVQPTAAAHGPALAARRAFALPTGDAYMTAVPLNGHVTAVNANRAFDFGGHAARATSVTADMELETDELMNDGSSHVEQTHMPDSSSGNTTAYFVPMDRAWGPY</sequence>
<dbReference type="AlphaFoldDB" id="A0A366NR61"/>
<gene>
    <name evidence="1" type="ORF">VDGE_06874</name>
</gene>
<organism evidence="1 2">
    <name type="scientific">Verticillium dahliae</name>
    <name type="common">Verticillium wilt</name>
    <dbReference type="NCBI Taxonomy" id="27337"/>
    <lineage>
        <taxon>Eukaryota</taxon>
        <taxon>Fungi</taxon>
        <taxon>Dikarya</taxon>
        <taxon>Ascomycota</taxon>
        <taxon>Pezizomycotina</taxon>
        <taxon>Sordariomycetes</taxon>
        <taxon>Hypocreomycetidae</taxon>
        <taxon>Glomerellales</taxon>
        <taxon>Plectosphaerellaceae</taxon>
        <taxon>Verticillium</taxon>
    </lineage>
</organism>
<comment type="caution">
    <text evidence="1">The sequence shown here is derived from an EMBL/GenBank/DDBJ whole genome shotgun (WGS) entry which is preliminary data.</text>
</comment>
<evidence type="ECO:0000313" key="2">
    <source>
        <dbReference type="Proteomes" id="UP000288725"/>
    </source>
</evidence>